<dbReference type="EMBL" id="CP117167">
    <property type="protein sequence ID" value="WCT10201.1"/>
    <property type="molecule type" value="Genomic_DNA"/>
</dbReference>
<evidence type="ECO:0008006" key="4">
    <source>
        <dbReference type="Google" id="ProtNLM"/>
    </source>
</evidence>
<gene>
    <name evidence="2" type="ORF">PQO05_15810</name>
</gene>
<keyword evidence="3" id="KW-1185">Reference proteome</keyword>
<dbReference type="RefSeq" id="WP_273628328.1">
    <property type="nucleotide sequence ID" value="NZ_CP117167.1"/>
</dbReference>
<protein>
    <recommendedName>
        <fullName evidence="4">Stress-induced acidophilic repeat protein</fullName>
    </recommendedName>
</protein>
<name>A0ABY7T1D7_9SPHI</name>
<evidence type="ECO:0000313" key="3">
    <source>
        <dbReference type="Proteomes" id="UP001216139"/>
    </source>
</evidence>
<proteinExistence type="predicted"/>
<feature type="compositionally biased region" description="Basic and acidic residues" evidence="1">
    <location>
        <begin position="22"/>
        <end position="33"/>
    </location>
</feature>
<feature type="region of interest" description="Disordered" evidence="1">
    <location>
        <begin position="1"/>
        <end position="60"/>
    </location>
</feature>
<evidence type="ECO:0000256" key="1">
    <source>
        <dbReference type="SAM" id="MobiDB-lite"/>
    </source>
</evidence>
<organism evidence="2 3">
    <name type="scientific">Mucilaginibacter jinjuensis</name>
    <dbReference type="NCBI Taxonomy" id="1176721"/>
    <lineage>
        <taxon>Bacteria</taxon>
        <taxon>Pseudomonadati</taxon>
        <taxon>Bacteroidota</taxon>
        <taxon>Sphingobacteriia</taxon>
        <taxon>Sphingobacteriales</taxon>
        <taxon>Sphingobacteriaceae</taxon>
        <taxon>Mucilaginibacter</taxon>
    </lineage>
</organism>
<sequence length="60" mass="6660">MKEQHHVKGNAAVQGGSTSDRNFSDLKQAEQKRGISNGGGQSANQTWNRDSVHKPKRRML</sequence>
<dbReference type="Proteomes" id="UP001216139">
    <property type="component" value="Chromosome"/>
</dbReference>
<reference evidence="2 3" key="1">
    <citation type="submission" date="2023-02" db="EMBL/GenBank/DDBJ databases">
        <title>Genome sequence of Mucilaginibacter jinjuensis strain KACC 16571.</title>
        <authorList>
            <person name="Kim S."/>
            <person name="Heo J."/>
            <person name="Kwon S.-W."/>
        </authorList>
    </citation>
    <scope>NUCLEOTIDE SEQUENCE [LARGE SCALE GENOMIC DNA]</scope>
    <source>
        <strain evidence="2 3">KACC 16571</strain>
    </source>
</reference>
<evidence type="ECO:0000313" key="2">
    <source>
        <dbReference type="EMBL" id="WCT10201.1"/>
    </source>
</evidence>
<accession>A0ABY7T1D7</accession>